<organism evidence="6 7">
    <name type="scientific">Dendrobium catenatum</name>
    <dbReference type="NCBI Taxonomy" id="906689"/>
    <lineage>
        <taxon>Eukaryota</taxon>
        <taxon>Viridiplantae</taxon>
        <taxon>Streptophyta</taxon>
        <taxon>Embryophyta</taxon>
        <taxon>Tracheophyta</taxon>
        <taxon>Spermatophyta</taxon>
        <taxon>Magnoliopsida</taxon>
        <taxon>Liliopsida</taxon>
        <taxon>Asparagales</taxon>
        <taxon>Orchidaceae</taxon>
        <taxon>Epidendroideae</taxon>
        <taxon>Malaxideae</taxon>
        <taxon>Dendrobiinae</taxon>
        <taxon>Dendrobium</taxon>
    </lineage>
</organism>
<dbReference type="GO" id="GO:0009055">
    <property type="term" value="F:electron transfer activity"/>
    <property type="evidence" value="ECO:0007669"/>
    <property type="project" value="InterPro"/>
</dbReference>
<keyword evidence="3" id="KW-0325">Glycoprotein</keyword>
<dbReference type="STRING" id="906689.A0A2I0XJK4"/>
<dbReference type="Gene3D" id="2.60.40.420">
    <property type="entry name" value="Cupredoxins - blue copper proteins"/>
    <property type="match status" value="1"/>
</dbReference>
<keyword evidence="7" id="KW-1185">Reference proteome</keyword>
<keyword evidence="4" id="KW-0732">Signal</keyword>
<keyword evidence="1" id="KW-0479">Metal-binding</keyword>
<evidence type="ECO:0000256" key="3">
    <source>
        <dbReference type="ARBA" id="ARBA00023180"/>
    </source>
</evidence>
<keyword evidence="2" id="KW-0186">Copper</keyword>
<dbReference type="SUPFAM" id="SSF49503">
    <property type="entry name" value="Cupredoxins"/>
    <property type="match status" value="1"/>
</dbReference>
<dbReference type="PROSITE" id="PS00196">
    <property type="entry name" value="COPPER_BLUE"/>
    <property type="match status" value="1"/>
</dbReference>
<feature type="domain" description="Phytocyanin" evidence="5">
    <location>
        <begin position="26"/>
        <end position="127"/>
    </location>
</feature>
<evidence type="ECO:0000313" key="7">
    <source>
        <dbReference type="Proteomes" id="UP000233837"/>
    </source>
</evidence>
<evidence type="ECO:0000256" key="1">
    <source>
        <dbReference type="ARBA" id="ARBA00022723"/>
    </source>
</evidence>
<feature type="signal peptide" evidence="4">
    <location>
        <begin position="1"/>
        <end position="25"/>
    </location>
</feature>
<evidence type="ECO:0000313" key="6">
    <source>
        <dbReference type="EMBL" id="PKU88106.1"/>
    </source>
</evidence>
<dbReference type="InterPro" id="IPR039391">
    <property type="entry name" value="Phytocyanin-like"/>
</dbReference>
<dbReference type="AlphaFoldDB" id="A0A2I0XJK4"/>
<feature type="chain" id="PRO_5014150116" evidence="4">
    <location>
        <begin position="26"/>
        <end position="189"/>
    </location>
</feature>
<dbReference type="EMBL" id="KZ501824">
    <property type="protein sequence ID" value="PKU88106.1"/>
    <property type="molecule type" value="Genomic_DNA"/>
</dbReference>
<dbReference type="GO" id="GO:0005886">
    <property type="term" value="C:plasma membrane"/>
    <property type="evidence" value="ECO:0007669"/>
    <property type="project" value="TreeGrafter"/>
</dbReference>
<accession>A0A2I0XJK4</accession>
<dbReference type="InterPro" id="IPR008972">
    <property type="entry name" value="Cupredoxin"/>
</dbReference>
<dbReference type="GO" id="GO:0046872">
    <property type="term" value="F:metal ion binding"/>
    <property type="evidence" value="ECO:0007669"/>
    <property type="project" value="UniProtKB-KW"/>
</dbReference>
<dbReference type="InterPro" id="IPR028871">
    <property type="entry name" value="BlueCu_1_BS"/>
</dbReference>
<evidence type="ECO:0000256" key="2">
    <source>
        <dbReference type="ARBA" id="ARBA00023008"/>
    </source>
</evidence>
<dbReference type="PROSITE" id="PS51485">
    <property type="entry name" value="PHYTOCYANIN"/>
    <property type="match status" value="1"/>
</dbReference>
<evidence type="ECO:0000256" key="4">
    <source>
        <dbReference type="SAM" id="SignalP"/>
    </source>
</evidence>
<gene>
    <name evidence="6" type="ORF">MA16_Dca020077</name>
</gene>
<proteinExistence type="predicted"/>
<dbReference type="Proteomes" id="UP000233837">
    <property type="component" value="Unassembled WGS sequence"/>
</dbReference>
<dbReference type="OrthoDB" id="1933492at2759"/>
<sequence length="189" mass="19490">MASFVKVGLLLVVVVVFAGLNLSAAKIYTVGDSIGWTILNSPNYTAWAAGKPFREGDTVYFKYNKQFHNVLEVSKADYNSCKSSSPSATYSTGNDSITIKTAGHHYFICGIPGHCQIGQKVDIFVGGGKATAPASSAAPSPSLSPAFIPSTAPSASAAQAPSSGAQLPLALSTIIEVATMTSAIVLMGL</sequence>
<evidence type="ECO:0000259" key="5">
    <source>
        <dbReference type="PROSITE" id="PS51485"/>
    </source>
</evidence>
<dbReference type="PANTHER" id="PTHR33021">
    <property type="entry name" value="BLUE COPPER PROTEIN"/>
    <property type="match status" value="1"/>
</dbReference>
<dbReference type="FunFam" id="2.60.40.420:FF:000003">
    <property type="entry name" value="Blue copper"/>
    <property type="match status" value="1"/>
</dbReference>
<dbReference type="Pfam" id="PF02298">
    <property type="entry name" value="Cu_bind_like"/>
    <property type="match status" value="1"/>
</dbReference>
<dbReference type="PANTHER" id="PTHR33021:SF339">
    <property type="entry name" value="OS07G0570600 PROTEIN"/>
    <property type="match status" value="1"/>
</dbReference>
<reference evidence="6 7" key="1">
    <citation type="journal article" date="2016" name="Sci. Rep.">
        <title>The Dendrobium catenatum Lindl. genome sequence provides insights into polysaccharide synthase, floral development and adaptive evolution.</title>
        <authorList>
            <person name="Zhang G.Q."/>
            <person name="Xu Q."/>
            <person name="Bian C."/>
            <person name="Tsai W.C."/>
            <person name="Yeh C.M."/>
            <person name="Liu K.W."/>
            <person name="Yoshida K."/>
            <person name="Zhang L.S."/>
            <person name="Chang S.B."/>
            <person name="Chen F."/>
            <person name="Shi Y."/>
            <person name="Su Y.Y."/>
            <person name="Zhang Y.Q."/>
            <person name="Chen L.J."/>
            <person name="Yin Y."/>
            <person name="Lin M."/>
            <person name="Huang H."/>
            <person name="Deng H."/>
            <person name="Wang Z.W."/>
            <person name="Zhu S.L."/>
            <person name="Zhao X."/>
            <person name="Deng C."/>
            <person name="Niu S.C."/>
            <person name="Huang J."/>
            <person name="Wang M."/>
            <person name="Liu G.H."/>
            <person name="Yang H.J."/>
            <person name="Xiao X.J."/>
            <person name="Hsiao Y.Y."/>
            <person name="Wu W.L."/>
            <person name="Chen Y.Y."/>
            <person name="Mitsuda N."/>
            <person name="Ohme-Takagi M."/>
            <person name="Luo Y.B."/>
            <person name="Van de Peer Y."/>
            <person name="Liu Z.J."/>
        </authorList>
    </citation>
    <scope>NUCLEOTIDE SEQUENCE [LARGE SCALE GENOMIC DNA]</scope>
    <source>
        <tissue evidence="6">The whole plant</tissue>
    </source>
</reference>
<reference evidence="6 7" key="2">
    <citation type="journal article" date="2017" name="Nature">
        <title>The Apostasia genome and the evolution of orchids.</title>
        <authorList>
            <person name="Zhang G.Q."/>
            <person name="Liu K.W."/>
            <person name="Li Z."/>
            <person name="Lohaus R."/>
            <person name="Hsiao Y.Y."/>
            <person name="Niu S.C."/>
            <person name="Wang J.Y."/>
            <person name="Lin Y.C."/>
            <person name="Xu Q."/>
            <person name="Chen L.J."/>
            <person name="Yoshida K."/>
            <person name="Fujiwara S."/>
            <person name="Wang Z.W."/>
            <person name="Zhang Y.Q."/>
            <person name="Mitsuda N."/>
            <person name="Wang M."/>
            <person name="Liu G.H."/>
            <person name="Pecoraro L."/>
            <person name="Huang H.X."/>
            <person name="Xiao X.J."/>
            <person name="Lin M."/>
            <person name="Wu X.Y."/>
            <person name="Wu W.L."/>
            <person name="Chen Y.Y."/>
            <person name="Chang S.B."/>
            <person name="Sakamoto S."/>
            <person name="Ohme-Takagi M."/>
            <person name="Yagi M."/>
            <person name="Zeng S.J."/>
            <person name="Shen C.Y."/>
            <person name="Yeh C.M."/>
            <person name="Luo Y.B."/>
            <person name="Tsai W.C."/>
            <person name="Van de Peer Y."/>
            <person name="Liu Z.J."/>
        </authorList>
    </citation>
    <scope>NUCLEOTIDE SEQUENCE [LARGE SCALE GENOMIC DNA]</scope>
    <source>
        <tissue evidence="6">The whole plant</tissue>
    </source>
</reference>
<name>A0A2I0XJK4_9ASPA</name>
<dbReference type="InterPro" id="IPR003245">
    <property type="entry name" value="Phytocyanin_dom"/>
</dbReference>
<protein>
    <submittedName>
        <fullName evidence="6">Mavicyanin</fullName>
    </submittedName>
</protein>